<reference evidence="11 12" key="1">
    <citation type="journal article" date="2012" name="PLoS Pathog.">
        <title>Diverse lifestyles and strategies of plant pathogenesis encoded in the genomes of eighteen Dothideomycetes fungi.</title>
        <authorList>
            <person name="Ohm R.A."/>
            <person name="Feau N."/>
            <person name="Henrissat B."/>
            <person name="Schoch C.L."/>
            <person name="Horwitz B.A."/>
            <person name="Barry K.W."/>
            <person name="Condon B.J."/>
            <person name="Copeland A.C."/>
            <person name="Dhillon B."/>
            <person name="Glaser F."/>
            <person name="Hesse C.N."/>
            <person name="Kosti I."/>
            <person name="LaButti K."/>
            <person name="Lindquist E.A."/>
            <person name="Lucas S."/>
            <person name="Salamov A.A."/>
            <person name="Bradshaw R.E."/>
            <person name="Ciuffetti L."/>
            <person name="Hamelin R.C."/>
            <person name="Kema G.H.J."/>
            <person name="Lawrence C."/>
            <person name="Scott J.A."/>
            <person name="Spatafora J.W."/>
            <person name="Turgeon B.G."/>
            <person name="de Wit P.J.G.M."/>
            <person name="Zhong S."/>
            <person name="Goodwin S.B."/>
            <person name="Grigoriev I.V."/>
        </authorList>
    </citation>
    <scope>NUCLEOTIDE SEQUENCE [LARGE SCALE GENOMIC DNA]</scope>
    <source>
        <strain evidence="11 12">UAMH 10762</strain>
    </source>
</reference>
<organism evidence="11 12">
    <name type="scientific">Baudoinia panamericana (strain UAMH 10762)</name>
    <name type="common">Angels' share fungus</name>
    <name type="synonym">Baudoinia compniacensis (strain UAMH 10762)</name>
    <dbReference type="NCBI Taxonomy" id="717646"/>
    <lineage>
        <taxon>Eukaryota</taxon>
        <taxon>Fungi</taxon>
        <taxon>Dikarya</taxon>
        <taxon>Ascomycota</taxon>
        <taxon>Pezizomycotina</taxon>
        <taxon>Dothideomycetes</taxon>
        <taxon>Dothideomycetidae</taxon>
        <taxon>Mycosphaerellales</taxon>
        <taxon>Teratosphaeriaceae</taxon>
        <taxon>Baudoinia</taxon>
    </lineage>
</organism>
<dbReference type="KEGG" id="bcom:BAUCODRAFT_509738"/>
<dbReference type="Pfam" id="PF01979">
    <property type="entry name" value="Amidohydro_1"/>
    <property type="match status" value="1"/>
</dbReference>
<dbReference type="RefSeq" id="XP_007677240.1">
    <property type="nucleotide sequence ID" value="XM_007679050.1"/>
</dbReference>
<comment type="catalytic activity">
    <reaction evidence="1">
        <text>(S)-allantoin + H2O = allantoate + H(+)</text>
        <dbReference type="Rhea" id="RHEA:17029"/>
        <dbReference type="ChEBI" id="CHEBI:15377"/>
        <dbReference type="ChEBI" id="CHEBI:15378"/>
        <dbReference type="ChEBI" id="CHEBI:15678"/>
        <dbReference type="ChEBI" id="CHEBI:17536"/>
        <dbReference type="EC" id="3.5.2.5"/>
    </reaction>
</comment>
<comment type="pathway">
    <text evidence="3">Nitrogen metabolism; (S)-allantoin degradation; allantoate from (S)-allantoin: step 1/1.</text>
</comment>
<keyword evidence="8" id="KW-0378">Hydrolase</keyword>
<dbReference type="eggNOG" id="KOG2584">
    <property type="taxonomic scope" value="Eukaryota"/>
</dbReference>
<dbReference type="GO" id="GO:0006145">
    <property type="term" value="P:purine nucleobase catabolic process"/>
    <property type="evidence" value="ECO:0007669"/>
    <property type="project" value="TreeGrafter"/>
</dbReference>
<dbReference type="PROSITE" id="PS00482">
    <property type="entry name" value="DIHYDROOROTASE_1"/>
    <property type="match status" value="1"/>
</dbReference>
<dbReference type="EMBL" id="KB445556">
    <property type="protein sequence ID" value="EMC95939.1"/>
    <property type="molecule type" value="Genomic_DNA"/>
</dbReference>
<evidence type="ECO:0000256" key="8">
    <source>
        <dbReference type="ARBA" id="ARBA00022801"/>
    </source>
</evidence>
<comment type="subunit">
    <text evidence="5">Homotetramer.</text>
</comment>
<comment type="similarity">
    <text evidence="4">Belongs to the metallo-dependent hydrolases superfamily. Allantoinase family.</text>
</comment>
<feature type="domain" description="Amidohydrolase-related" evidence="10">
    <location>
        <begin position="78"/>
        <end position="494"/>
    </location>
</feature>
<comment type="cofactor">
    <cofactor evidence="2">
        <name>Zn(2+)</name>
        <dbReference type="ChEBI" id="CHEBI:29105"/>
    </cofactor>
</comment>
<evidence type="ECO:0000313" key="12">
    <source>
        <dbReference type="Proteomes" id="UP000011761"/>
    </source>
</evidence>
<dbReference type="InterPro" id="IPR032466">
    <property type="entry name" value="Metal_Hydrolase"/>
</dbReference>
<dbReference type="InterPro" id="IPR050138">
    <property type="entry name" value="DHOase/Allantoinase_Hydrolase"/>
</dbReference>
<keyword evidence="9" id="KW-0862">Zinc</keyword>
<keyword evidence="12" id="KW-1185">Reference proteome</keyword>
<dbReference type="Gene3D" id="3.20.20.140">
    <property type="entry name" value="Metal-dependent hydrolases"/>
    <property type="match status" value="1"/>
</dbReference>
<evidence type="ECO:0000256" key="1">
    <source>
        <dbReference type="ARBA" id="ARBA00001756"/>
    </source>
</evidence>
<dbReference type="SUPFAM" id="SSF51338">
    <property type="entry name" value="Composite domain of metallo-dependent hydrolases"/>
    <property type="match status" value="1"/>
</dbReference>
<dbReference type="HOGENOM" id="CLU_015572_4_0_1"/>
<dbReference type="InterPro" id="IPR006680">
    <property type="entry name" value="Amidohydro-rel"/>
</dbReference>
<dbReference type="GO" id="GO:0005737">
    <property type="term" value="C:cytoplasm"/>
    <property type="evidence" value="ECO:0007669"/>
    <property type="project" value="TreeGrafter"/>
</dbReference>
<sequence>MAPHATETTSPPSVGNEYNTTTDVVVLASSRAVVEDCLGPATIVVSPSTGRITSLFHSVLPPTSFPPGTPYIDYSPNVLLPGLVDAHVHLNEPGRTEWEGFWTGTRAAAFGGVTTVVDMPLNAIPPTTTVQGLEEKVAAAQGQCWVDVGFYGGIVPGNVAELKPLVQGGVRGFKGFLIDSGVEEFPAVSSQDIAAVFEELADEPTTVMFHAEMIPPITASVGDDVQWSLPPLEPSGPLDRYQTFLDSRPVSFETYAISEILSLAHLAPKLLLHIVHLSAIEAIPLLREARHNGIKITAETCFHYLSLAAEQIQEGDTRHKCCPPIREQANQDGLWAEMLDIEDSVIRTVVSDHSPCTPNLKLLPSHIPGSRIDKPAATCCATASQGDFFTAWGGISSVGLGISILWTEAMRRSLDVDDTLLNVARWCCANTALQIGLEHRKGMLKVGMDADIAVFDPQAEFDVGTEAMLFRNKCSPYQGRRLRGVVQETWLRGRKVHSREGGFVEKVGPTGELLLEPRTV</sequence>
<dbReference type="PANTHER" id="PTHR43668">
    <property type="entry name" value="ALLANTOINASE"/>
    <property type="match status" value="1"/>
</dbReference>
<evidence type="ECO:0000256" key="6">
    <source>
        <dbReference type="ARBA" id="ARBA00012863"/>
    </source>
</evidence>
<dbReference type="OrthoDB" id="10258955at2759"/>
<dbReference type="PANTHER" id="PTHR43668:SF2">
    <property type="entry name" value="ALLANTOINASE"/>
    <property type="match status" value="1"/>
</dbReference>
<dbReference type="AlphaFoldDB" id="M2N9X6"/>
<dbReference type="Proteomes" id="UP000011761">
    <property type="component" value="Unassembled WGS sequence"/>
</dbReference>
<dbReference type="FunFam" id="3.20.20.140:FF:000032">
    <property type="entry name" value="Allantoinase Dal1"/>
    <property type="match status" value="1"/>
</dbReference>
<dbReference type="STRING" id="717646.M2N9X6"/>
<gene>
    <name evidence="11" type="ORF">BAUCODRAFT_509738</name>
</gene>
<evidence type="ECO:0000256" key="7">
    <source>
        <dbReference type="ARBA" id="ARBA00022723"/>
    </source>
</evidence>
<evidence type="ECO:0000256" key="4">
    <source>
        <dbReference type="ARBA" id="ARBA00010368"/>
    </source>
</evidence>
<dbReference type="GeneID" id="19115031"/>
<accession>M2N9X6</accession>
<dbReference type="EC" id="3.5.2.5" evidence="6"/>
<evidence type="ECO:0000313" key="11">
    <source>
        <dbReference type="EMBL" id="EMC95939.1"/>
    </source>
</evidence>
<protein>
    <recommendedName>
        <fullName evidence="6">allantoinase</fullName>
        <ecNumber evidence="6">3.5.2.5</ecNumber>
    </recommendedName>
</protein>
<evidence type="ECO:0000259" key="10">
    <source>
        <dbReference type="Pfam" id="PF01979"/>
    </source>
</evidence>
<dbReference type="GO" id="GO:0046872">
    <property type="term" value="F:metal ion binding"/>
    <property type="evidence" value="ECO:0007669"/>
    <property type="project" value="UniProtKB-KW"/>
</dbReference>
<dbReference type="GO" id="GO:0004038">
    <property type="term" value="F:allantoinase activity"/>
    <property type="evidence" value="ECO:0007669"/>
    <property type="project" value="UniProtKB-EC"/>
</dbReference>
<keyword evidence="7" id="KW-0479">Metal-binding</keyword>
<dbReference type="SUPFAM" id="SSF51556">
    <property type="entry name" value="Metallo-dependent hydrolases"/>
    <property type="match status" value="1"/>
</dbReference>
<name>M2N9X6_BAUPA</name>
<dbReference type="OMA" id="SRLHVCH"/>
<evidence type="ECO:0000256" key="3">
    <source>
        <dbReference type="ARBA" id="ARBA00004968"/>
    </source>
</evidence>
<proteinExistence type="inferred from homology"/>
<evidence type="ECO:0000256" key="2">
    <source>
        <dbReference type="ARBA" id="ARBA00001947"/>
    </source>
</evidence>
<dbReference type="InterPro" id="IPR011059">
    <property type="entry name" value="Metal-dep_hydrolase_composite"/>
</dbReference>
<dbReference type="GO" id="GO:0009442">
    <property type="term" value="P:allantoin assimilation pathway"/>
    <property type="evidence" value="ECO:0007669"/>
    <property type="project" value="EnsemblFungi"/>
</dbReference>
<evidence type="ECO:0000256" key="5">
    <source>
        <dbReference type="ARBA" id="ARBA00011881"/>
    </source>
</evidence>
<dbReference type="InterPro" id="IPR002195">
    <property type="entry name" value="Dihydroorotase_CS"/>
</dbReference>
<evidence type="ECO:0000256" key="9">
    <source>
        <dbReference type="ARBA" id="ARBA00022833"/>
    </source>
</evidence>